<evidence type="ECO:0000256" key="6">
    <source>
        <dbReference type="ARBA" id="ARBA00023136"/>
    </source>
</evidence>
<accession>A0A9Q0L387</accession>
<keyword evidence="3" id="KW-0813">Transport</keyword>
<feature type="transmembrane region" description="Helical" evidence="8">
    <location>
        <begin position="12"/>
        <end position="34"/>
    </location>
</feature>
<evidence type="ECO:0000256" key="2">
    <source>
        <dbReference type="ARBA" id="ARBA00007015"/>
    </source>
</evidence>
<dbReference type="EMBL" id="JAMYWD010000001">
    <property type="protein sequence ID" value="KAJ4981652.1"/>
    <property type="molecule type" value="Genomic_DNA"/>
</dbReference>
<feature type="compositionally biased region" description="Basic residues" evidence="7">
    <location>
        <begin position="239"/>
        <end position="251"/>
    </location>
</feature>
<dbReference type="Proteomes" id="UP001141806">
    <property type="component" value="Unassembled WGS sequence"/>
</dbReference>
<keyword evidence="4 8" id="KW-0812">Transmembrane</keyword>
<evidence type="ECO:0000313" key="10">
    <source>
        <dbReference type="Proteomes" id="UP001141806"/>
    </source>
</evidence>
<feature type="transmembrane region" description="Helical" evidence="8">
    <location>
        <begin position="113"/>
        <end position="132"/>
    </location>
</feature>
<evidence type="ECO:0000256" key="3">
    <source>
        <dbReference type="ARBA" id="ARBA00022448"/>
    </source>
</evidence>
<sequence length="307" mass="34933">MIVWLKQLRAAFGISFLWIICLVYFIQGFKSFVWTAVSYQLKDRLNLSPSASQLVYSVAFFPWSIKPLYGILSDCIPIRGRKRIPYLIISTILSLFPWLILGLKDSMRSSSGPFMILLTMQNLGSAMADVVVDAMIAEAVRCEWASFAGDLQSVSWFAMAFGGLCGSLIGGFALTNLRIETIFLLFSVLPAMQLLSCGLVEEDSFGVKVLPELGDSRHSYREDRNGSISYSDDLSVRSRTTRRKRSRKNREKQKFIRTRSETRQNNCFLAALWFQSLKSAVYSLFHAFRQPIILRYVFEEMNALLSN</sequence>
<feature type="transmembrane region" description="Helical" evidence="8">
    <location>
        <begin position="153"/>
        <end position="175"/>
    </location>
</feature>
<dbReference type="InterPro" id="IPR039309">
    <property type="entry name" value="BT1"/>
</dbReference>
<dbReference type="PANTHER" id="PTHR31585:SF7">
    <property type="entry name" value="FOLATE-BIOPTERIN TRANSPORTER 4-RELATED"/>
    <property type="match status" value="1"/>
</dbReference>
<name>A0A9Q0L387_9MAGN</name>
<evidence type="ECO:0000256" key="7">
    <source>
        <dbReference type="SAM" id="MobiDB-lite"/>
    </source>
</evidence>
<feature type="transmembrane region" description="Helical" evidence="8">
    <location>
        <begin position="84"/>
        <end position="101"/>
    </location>
</feature>
<dbReference type="InterPro" id="IPR036259">
    <property type="entry name" value="MFS_trans_sf"/>
</dbReference>
<evidence type="ECO:0000256" key="5">
    <source>
        <dbReference type="ARBA" id="ARBA00022989"/>
    </source>
</evidence>
<protein>
    <recommendedName>
        <fullName evidence="11">Folate-biopterin transporter 4</fullName>
    </recommendedName>
</protein>
<dbReference type="OrthoDB" id="754047at2759"/>
<feature type="transmembrane region" description="Helical" evidence="8">
    <location>
        <begin position="54"/>
        <end position="72"/>
    </location>
</feature>
<feature type="region of interest" description="Disordered" evidence="7">
    <location>
        <begin position="231"/>
        <end position="256"/>
    </location>
</feature>
<keyword evidence="10" id="KW-1185">Reference proteome</keyword>
<reference evidence="9" key="1">
    <citation type="journal article" date="2023" name="Plant J.">
        <title>The genome of the king protea, Protea cynaroides.</title>
        <authorList>
            <person name="Chang J."/>
            <person name="Duong T.A."/>
            <person name="Schoeman C."/>
            <person name="Ma X."/>
            <person name="Roodt D."/>
            <person name="Barker N."/>
            <person name="Li Z."/>
            <person name="Van de Peer Y."/>
            <person name="Mizrachi E."/>
        </authorList>
    </citation>
    <scope>NUCLEOTIDE SEQUENCE</scope>
    <source>
        <tissue evidence="9">Young leaves</tissue>
    </source>
</reference>
<organism evidence="9 10">
    <name type="scientific">Protea cynaroides</name>
    <dbReference type="NCBI Taxonomy" id="273540"/>
    <lineage>
        <taxon>Eukaryota</taxon>
        <taxon>Viridiplantae</taxon>
        <taxon>Streptophyta</taxon>
        <taxon>Embryophyta</taxon>
        <taxon>Tracheophyta</taxon>
        <taxon>Spermatophyta</taxon>
        <taxon>Magnoliopsida</taxon>
        <taxon>Proteales</taxon>
        <taxon>Proteaceae</taxon>
        <taxon>Protea</taxon>
    </lineage>
</organism>
<evidence type="ECO:0000256" key="1">
    <source>
        <dbReference type="ARBA" id="ARBA00004141"/>
    </source>
</evidence>
<dbReference type="Gene3D" id="1.20.1250.20">
    <property type="entry name" value="MFS general substrate transporter like domains"/>
    <property type="match status" value="1"/>
</dbReference>
<dbReference type="PANTHER" id="PTHR31585">
    <property type="entry name" value="FOLATE-BIOPTERIN TRANSPORTER 1, CHLOROPLASTIC"/>
    <property type="match status" value="1"/>
</dbReference>
<comment type="caution">
    <text evidence="9">The sequence shown here is derived from an EMBL/GenBank/DDBJ whole genome shotgun (WGS) entry which is preliminary data.</text>
</comment>
<dbReference type="SUPFAM" id="SSF103473">
    <property type="entry name" value="MFS general substrate transporter"/>
    <property type="match status" value="1"/>
</dbReference>
<comment type="subcellular location">
    <subcellularLocation>
        <location evidence="1">Membrane</location>
        <topology evidence="1">Multi-pass membrane protein</topology>
    </subcellularLocation>
</comment>
<proteinExistence type="inferred from homology"/>
<evidence type="ECO:0000256" key="4">
    <source>
        <dbReference type="ARBA" id="ARBA00022692"/>
    </source>
</evidence>
<evidence type="ECO:0000313" key="9">
    <source>
        <dbReference type="EMBL" id="KAJ4981652.1"/>
    </source>
</evidence>
<comment type="similarity">
    <text evidence="2">Belongs to the major facilitator superfamily. Folate-biopterin transporter (TC 2.A.71) family.</text>
</comment>
<gene>
    <name evidence="9" type="ORF">NE237_032489</name>
</gene>
<keyword evidence="5 8" id="KW-1133">Transmembrane helix</keyword>
<keyword evidence="6 8" id="KW-0472">Membrane</keyword>
<dbReference type="AlphaFoldDB" id="A0A9Q0L387"/>
<evidence type="ECO:0008006" key="11">
    <source>
        <dbReference type="Google" id="ProtNLM"/>
    </source>
</evidence>
<evidence type="ECO:0000256" key="8">
    <source>
        <dbReference type="SAM" id="Phobius"/>
    </source>
</evidence>
<dbReference type="Pfam" id="PF03092">
    <property type="entry name" value="BT1"/>
    <property type="match status" value="1"/>
</dbReference>
<dbReference type="GO" id="GO:0016020">
    <property type="term" value="C:membrane"/>
    <property type="evidence" value="ECO:0007669"/>
    <property type="project" value="UniProtKB-SubCell"/>
</dbReference>